<dbReference type="InterPro" id="IPR041285">
    <property type="entry name" value="MID_MedPIWI"/>
</dbReference>
<gene>
    <name evidence="13" type="primary">MED13L_2</name>
    <name evidence="13" type="ORF">OS493_004176</name>
</gene>
<evidence type="ECO:0000256" key="6">
    <source>
        <dbReference type="ARBA" id="ARBA00023159"/>
    </source>
</evidence>
<dbReference type="InterPro" id="IPR051139">
    <property type="entry name" value="Mediator_complx_sub13"/>
</dbReference>
<evidence type="ECO:0000313" key="14">
    <source>
        <dbReference type="Proteomes" id="UP001163046"/>
    </source>
</evidence>
<evidence type="ECO:0000256" key="9">
    <source>
        <dbReference type="RuleBase" id="RU364134"/>
    </source>
</evidence>
<comment type="function">
    <text evidence="9">Component of the Mediator complex, a coactivator involved in regulated transcription of nearly all RNA polymerase II-dependent genes. Mediator functions as a bridge to convey information from gene-specific regulatory proteins to the basal RNA polymerase II transcription machinery. Mediator is recruited to promoters by direct interactions with regulatory proteins and serves as a scaffold for the assembly of a functional preinitiation complex with RNA polymerase II and the general transcription factors.</text>
</comment>
<comment type="subcellular location">
    <subcellularLocation>
        <location evidence="1 9">Nucleus</location>
    </subcellularLocation>
</comment>
<feature type="region of interest" description="Disordered" evidence="10">
    <location>
        <begin position="989"/>
        <end position="1036"/>
    </location>
</feature>
<evidence type="ECO:0000256" key="2">
    <source>
        <dbReference type="ARBA" id="ARBA00009354"/>
    </source>
</evidence>
<feature type="compositionally biased region" description="Basic residues" evidence="10">
    <location>
        <begin position="278"/>
        <end position="289"/>
    </location>
</feature>
<evidence type="ECO:0000313" key="13">
    <source>
        <dbReference type="EMBL" id="KAJ7387206.1"/>
    </source>
</evidence>
<feature type="compositionally biased region" description="Basic and acidic residues" evidence="10">
    <location>
        <begin position="989"/>
        <end position="1006"/>
    </location>
</feature>
<keyword evidence="7 9" id="KW-0804">Transcription</keyword>
<evidence type="ECO:0000256" key="8">
    <source>
        <dbReference type="ARBA" id="ARBA00023242"/>
    </source>
</evidence>
<dbReference type="GO" id="GO:0045944">
    <property type="term" value="P:positive regulation of transcription by RNA polymerase II"/>
    <property type="evidence" value="ECO:0007669"/>
    <property type="project" value="TreeGrafter"/>
</dbReference>
<comment type="similarity">
    <text evidence="2 9">Belongs to the Mediator complex subunit 13 family.</text>
</comment>
<dbReference type="Proteomes" id="UP001163046">
    <property type="component" value="Unassembled WGS sequence"/>
</dbReference>
<proteinExistence type="inferred from homology"/>
<comment type="subunit">
    <text evidence="9">Component of the Mediator complex.</text>
</comment>
<name>A0A9X0D5G5_9CNID</name>
<evidence type="ECO:0000256" key="1">
    <source>
        <dbReference type="ARBA" id="ARBA00004123"/>
    </source>
</evidence>
<accession>A0A9X0D5G5</accession>
<dbReference type="Pfam" id="PF06333">
    <property type="entry name" value="Med13_C"/>
    <property type="match status" value="1"/>
</dbReference>
<evidence type="ECO:0000256" key="3">
    <source>
        <dbReference type="ARBA" id="ARBA00019618"/>
    </source>
</evidence>
<feature type="compositionally biased region" description="Polar residues" evidence="10">
    <location>
        <begin position="1008"/>
        <end position="1022"/>
    </location>
</feature>
<feature type="region of interest" description="Disordered" evidence="10">
    <location>
        <begin position="146"/>
        <end position="340"/>
    </location>
</feature>
<evidence type="ECO:0000256" key="4">
    <source>
        <dbReference type="ARBA" id="ARBA00022491"/>
    </source>
</evidence>
<dbReference type="GO" id="GO:0003713">
    <property type="term" value="F:transcription coactivator activity"/>
    <property type="evidence" value="ECO:0007669"/>
    <property type="project" value="TreeGrafter"/>
</dbReference>
<dbReference type="PANTHER" id="PTHR48249">
    <property type="entry name" value="MEDIATOR OF RNA POLYMERASE II TRANSCRIPTION SUBUNIT 13"/>
    <property type="match status" value="1"/>
</dbReference>
<organism evidence="13 14">
    <name type="scientific">Desmophyllum pertusum</name>
    <dbReference type="NCBI Taxonomy" id="174260"/>
    <lineage>
        <taxon>Eukaryota</taxon>
        <taxon>Metazoa</taxon>
        <taxon>Cnidaria</taxon>
        <taxon>Anthozoa</taxon>
        <taxon>Hexacorallia</taxon>
        <taxon>Scleractinia</taxon>
        <taxon>Caryophylliina</taxon>
        <taxon>Caryophylliidae</taxon>
        <taxon>Desmophyllum</taxon>
    </lineage>
</organism>
<dbReference type="Pfam" id="PF18296">
    <property type="entry name" value="MID_MedPIWI"/>
    <property type="match status" value="1"/>
</dbReference>
<keyword evidence="5 9" id="KW-0805">Transcription regulation</keyword>
<dbReference type="OrthoDB" id="103819at2759"/>
<feature type="domain" description="Mediator complex subunit Med13 C-terminal" evidence="11">
    <location>
        <begin position="1159"/>
        <end position="1506"/>
    </location>
</feature>
<keyword evidence="4 9" id="KW-0678">Repressor</keyword>
<sequence>MTKGLPTANLLTNVTQKRHPDVAYAHNAKKYSLQGQTAALQNTTGMPGHKIPTIGVKSEVKVPQPSTSLLRLNSSIMTSQSFVNGQAEMLVKNEQVSGEDFVSNKDTDTKEDTEHNCYILPLESGFSVPPLPSDPLDCRPIGDLTIPQDVLTPPPLEPTLWESCSGKRPSTDSAFECAPSPAKRRRESSTGRSRSDSSGGGRPKGRRNSSQPSPATTPLSDPFTPQPEDQEIEIIQPPIKSPTQVRAPSTKPPRRRSSTTAGDSPSVPLPADLSKPPARVKNRRQSSRKKQQEEKERLSKGVEEVKPRPQKNEKGTFPSFSSSDDEHEPTPRSSNLMTEQDLAVTLNDLDQLFDTDEEEDESGQSKAMKIDFVSHQVPPYDSITSINTHHSSLMNMGVVPQQDLARMFPTPPSLETVSHSPPCSVGNDYISPGSVKTVVHSAVFSPESHHLMHFAGVDADQDKQHSPMELGPVFEFPKFQEFPVSYTFEAVVGLPSYKGLPSVMQYSPSWQQVPQKTWNLSVTKVESAPDVLNCDVAIGTPSPAVGYAYPHPASVNSDVKHLTSAAMSPASPASSVSSFSMSTQFPKAFHGSTFVMKPLFQTPLPEVNSLSKVLTLSDSSANYFSDKCYDSVRLCSCSTLSEGIHPKVSIRKGKDYDRCVCGFGALEGMKFTAGTGLFPDDVYTALSENMKPLRKERVSQTALDVRKEGSMSLCAKRRGSTVIVPSQVPFCLLEEIVSQCSSPFSCSNLKYQLMCKGHHGIVKQVSGAWSQNKGAESGILQSVPHPTAVNALNFLRQLMQDALQKSTSRKTWEQPNGTVVQGPLSWKQLHHLATKGNEETPRAQPIPSVTVGYGGDWMSLSPIALQFWEKLLLEPYSCQRDVAYIVVAPENDLVLNNVKLFFKEFSAVYETCRLGQHVAITKVLRDGILRIGQKSLKLAKEPVDDWFTHQGCSSDGAKLKLYAQVFKHHLGPYLASLNLDRHLLDCEKGDKSDDKGSSKFGTDGERPSGNSAGTPNSEQSPSPFGEEESEQNSEDPPTVVVYIVNPFSSNSREESFPSYVGLLRCIAEIIPDISETGKKNIVFQVVPIQQILQVDTLTGSRDAALTFVTQLKCLAFSVFSRCRKSLPLNLNAKSLTGFGPAARHEALLRQRELENAKVYSAPYVLCHPIPMPPADSADETATSLMASMQNASVLYCGYCLSHDDNYLLAVCTDSVGELIESCVISVEPCLRPDGRQRKTAARTKALIKLWEFCQGVIATSLIPWRLVISKLGRIGPEELKDWKEILSKTSVLSGDQMFKDTCKTCFSMKQKNRPTILGTSLTSLEPEPSIRLYMARALPKVSSLFEGVSNTRTSVGAVPKPDVSRTYIAVMPVASLKCSIGKRSNTKSHAPPDTTTETVVTDTDILLAGRVHYFDCAHWEDAGNILASSSHSETSNPVILKAALHIHNPDLMEGIHGFATAWHALATKSHCHVLRSILQTYDALSWLTVDPVSRDRRSCLPVHLYMLCQLHDTLSVLLENQSS</sequence>
<keyword evidence="14" id="KW-1185">Reference proteome</keyword>
<dbReference type="EMBL" id="MU825874">
    <property type="protein sequence ID" value="KAJ7387206.1"/>
    <property type="molecule type" value="Genomic_DNA"/>
</dbReference>
<evidence type="ECO:0000259" key="12">
    <source>
        <dbReference type="Pfam" id="PF18296"/>
    </source>
</evidence>
<keyword evidence="8 9" id="KW-0539">Nucleus</keyword>
<protein>
    <recommendedName>
        <fullName evidence="3 9">Mediator of RNA polymerase II transcription subunit 13</fullName>
    </recommendedName>
</protein>
<dbReference type="InterPro" id="IPR009401">
    <property type="entry name" value="Med13_C"/>
</dbReference>
<evidence type="ECO:0000256" key="10">
    <source>
        <dbReference type="SAM" id="MobiDB-lite"/>
    </source>
</evidence>
<evidence type="ECO:0000256" key="7">
    <source>
        <dbReference type="ARBA" id="ARBA00023163"/>
    </source>
</evidence>
<feature type="compositionally biased region" description="Basic and acidic residues" evidence="10">
    <location>
        <begin position="290"/>
        <end position="314"/>
    </location>
</feature>
<reference evidence="13" key="1">
    <citation type="submission" date="2023-01" db="EMBL/GenBank/DDBJ databases">
        <title>Genome assembly of the deep-sea coral Lophelia pertusa.</title>
        <authorList>
            <person name="Herrera S."/>
            <person name="Cordes E."/>
        </authorList>
    </citation>
    <scope>NUCLEOTIDE SEQUENCE</scope>
    <source>
        <strain evidence="13">USNM1676648</strain>
        <tissue evidence="13">Polyp</tissue>
    </source>
</reference>
<evidence type="ECO:0000256" key="5">
    <source>
        <dbReference type="ARBA" id="ARBA00023015"/>
    </source>
</evidence>
<evidence type="ECO:0000259" key="11">
    <source>
        <dbReference type="Pfam" id="PF06333"/>
    </source>
</evidence>
<dbReference type="GO" id="GO:0016592">
    <property type="term" value="C:mediator complex"/>
    <property type="evidence" value="ECO:0007669"/>
    <property type="project" value="InterPro"/>
</dbReference>
<feature type="domain" description="MID" evidence="12">
    <location>
        <begin position="880"/>
        <end position="1124"/>
    </location>
</feature>
<keyword evidence="6 9" id="KW-0010">Activator</keyword>
<dbReference type="PANTHER" id="PTHR48249:SF3">
    <property type="entry name" value="MEDIATOR OF RNA POLYMERASE II TRANSCRIPTION SUBUNIT 13"/>
    <property type="match status" value="1"/>
</dbReference>
<comment type="caution">
    <text evidence="13">The sequence shown here is derived from an EMBL/GenBank/DDBJ whole genome shotgun (WGS) entry which is preliminary data.</text>
</comment>